<comment type="similarity">
    <text evidence="5">Belongs to the SAT4 family.</text>
</comment>
<dbReference type="InterPro" id="IPR052337">
    <property type="entry name" value="SAT4-like"/>
</dbReference>
<comment type="caution">
    <text evidence="9">The sequence shown here is derived from an EMBL/GenBank/DDBJ whole genome shotgun (WGS) entry which is preliminary data.</text>
</comment>
<dbReference type="PANTHER" id="PTHR33048:SF155">
    <property type="entry name" value="INTEGRAL MEMBRANE PROTEIN"/>
    <property type="match status" value="1"/>
</dbReference>
<protein>
    <recommendedName>
        <fullName evidence="8">Rhodopsin domain-containing protein</fullName>
    </recommendedName>
</protein>
<feature type="transmembrane region" description="Helical" evidence="7">
    <location>
        <begin position="184"/>
        <end position="206"/>
    </location>
</feature>
<proteinExistence type="inferred from homology"/>
<sequence length="393" mass="42880">MSGTDGPPPFVEPYPGYADENKGPTILGVTSAMTFLGIMFVAARVYSRVISMGKIYLDDYIALFSICLCVIYVGLAGAAISYGGGRHLDTLGQEDVKKALYYTVISFVPGVSSFTIPKFAVVVLLRKLLNPGRAHRIVMWIVSVIYGLLALGMLVINFAQCTPARAQWLEVEGKCWNRQFTVDYAMALGIYSVLFDFYLAIYPTVVLCQLQLNWRKKLALSSSLGFGYCAGVITCYKCYTLSGLLEVKDFTYTVDDVVLWTNIEANCVIIGACIPCLYPLIRKVFGKSALGSSARPTGNSKSGGRGGSSGPSNTVITIGSYAKNKGRKRGKSGSHMVSNLDTINDMDADSKYIILEERSFHYSTTELTEQDAVTANAQVAQKKAERATKQDGW</sequence>
<feature type="transmembrane region" description="Helical" evidence="7">
    <location>
        <begin position="26"/>
        <end position="47"/>
    </location>
</feature>
<dbReference type="GO" id="GO:0016020">
    <property type="term" value="C:membrane"/>
    <property type="evidence" value="ECO:0007669"/>
    <property type="project" value="UniProtKB-SubCell"/>
</dbReference>
<keyword evidence="3 7" id="KW-1133">Transmembrane helix</keyword>
<feature type="transmembrane region" description="Helical" evidence="7">
    <location>
        <begin position="259"/>
        <end position="281"/>
    </location>
</feature>
<feature type="transmembrane region" description="Helical" evidence="7">
    <location>
        <begin position="100"/>
        <end position="125"/>
    </location>
</feature>
<gene>
    <name evidence="9" type="ORF">QBC41DRAFT_344740</name>
</gene>
<evidence type="ECO:0000256" key="4">
    <source>
        <dbReference type="ARBA" id="ARBA00023136"/>
    </source>
</evidence>
<feature type="transmembrane region" description="Helical" evidence="7">
    <location>
        <begin position="137"/>
        <end position="159"/>
    </location>
</feature>
<name>A0AA39ZHQ5_9PEZI</name>
<evidence type="ECO:0000256" key="7">
    <source>
        <dbReference type="SAM" id="Phobius"/>
    </source>
</evidence>
<feature type="domain" description="Rhodopsin" evidence="8">
    <location>
        <begin position="43"/>
        <end position="283"/>
    </location>
</feature>
<reference evidence="9" key="1">
    <citation type="submission" date="2023-06" db="EMBL/GenBank/DDBJ databases">
        <title>Genome-scale phylogeny and comparative genomics of the fungal order Sordariales.</title>
        <authorList>
            <consortium name="Lawrence Berkeley National Laboratory"/>
            <person name="Hensen N."/>
            <person name="Bonometti L."/>
            <person name="Westerberg I."/>
            <person name="Brannstrom I.O."/>
            <person name="Guillou S."/>
            <person name="Cros-Aarteil S."/>
            <person name="Calhoun S."/>
            <person name="Haridas S."/>
            <person name="Kuo A."/>
            <person name="Mondo S."/>
            <person name="Pangilinan J."/>
            <person name="Riley R."/>
            <person name="Labutti K."/>
            <person name="Andreopoulos B."/>
            <person name="Lipzen A."/>
            <person name="Chen C."/>
            <person name="Yanf M."/>
            <person name="Daum C."/>
            <person name="Ng V."/>
            <person name="Clum A."/>
            <person name="Steindorff A."/>
            <person name="Ohm R."/>
            <person name="Martin F."/>
            <person name="Silar P."/>
            <person name="Natvig D."/>
            <person name="Lalanne C."/>
            <person name="Gautier V."/>
            <person name="Ament-Velasquez S.L."/>
            <person name="Kruys A."/>
            <person name="Hutchinson M.I."/>
            <person name="Powell A.J."/>
            <person name="Barry K."/>
            <person name="Miller A.N."/>
            <person name="Grigoriev I.V."/>
            <person name="Debuchy R."/>
            <person name="Gladieux P."/>
            <person name="Thoren M.H."/>
            <person name="Johannesson H."/>
        </authorList>
    </citation>
    <scope>NUCLEOTIDE SEQUENCE</scope>
    <source>
        <strain evidence="9">CBS 307.81</strain>
    </source>
</reference>
<feature type="region of interest" description="Disordered" evidence="6">
    <location>
        <begin position="292"/>
        <end position="314"/>
    </location>
</feature>
<dbReference type="PANTHER" id="PTHR33048">
    <property type="entry name" value="PTH11-LIKE INTEGRAL MEMBRANE PROTEIN (AFU_ORTHOLOGUE AFUA_5G11245)"/>
    <property type="match status" value="1"/>
</dbReference>
<evidence type="ECO:0000259" key="8">
    <source>
        <dbReference type="Pfam" id="PF20684"/>
    </source>
</evidence>
<feature type="transmembrane region" description="Helical" evidence="7">
    <location>
        <begin position="218"/>
        <end position="239"/>
    </location>
</feature>
<evidence type="ECO:0000256" key="3">
    <source>
        <dbReference type="ARBA" id="ARBA00022989"/>
    </source>
</evidence>
<evidence type="ECO:0000256" key="2">
    <source>
        <dbReference type="ARBA" id="ARBA00022692"/>
    </source>
</evidence>
<accession>A0AA39ZHQ5</accession>
<evidence type="ECO:0000313" key="9">
    <source>
        <dbReference type="EMBL" id="KAK0671257.1"/>
    </source>
</evidence>
<keyword evidence="4 7" id="KW-0472">Membrane</keyword>
<evidence type="ECO:0000256" key="6">
    <source>
        <dbReference type="SAM" id="MobiDB-lite"/>
    </source>
</evidence>
<dbReference type="AlphaFoldDB" id="A0AA39ZHQ5"/>
<dbReference type="InterPro" id="IPR049326">
    <property type="entry name" value="Rhodopsin_dom_fungi"/>
</dbReference>
<evidence type="ECO:0000256" key="5">
    <source>
        <dbReference type="ARBA" id="ARBA00038359"/>
    </source>
</evidence>
<comment type="subcellular location">
    <subcellularLocation>
        <location evidence="1">Membrane</location>
        <topology evidence="1">Multi-pass membrane protein</topology>
    </subcellularLocation>
</comment>
<dbReference type="Proteomes" id="UP001174997">
    <property type="component" value="Unassembled WGS sequence"/>
</dbReference>
<feature type="transmembrane region" description="Helical" evidence="7">
    <location>
        <begin position="59"/>
        <end position="80"/>
    </location>
</feature>
<organism evidence="9 10">
    <name type="scientific">Cercophora samala</name>
    <dbReference type="NCBI Taxonomy" id="330535"/>
    <lineage>
        <taxon>Eukaryota</taxon>
        <taxon>Fungi</taxon>
        <taxon>Dikarya</taxon>
        <taxon>Ascomycota</taxon>
        <taxon>Pezizomycotina</taxon>
        <taxon>Sordariomycetes</taxon>
        <taxon>Sordariomycetidae</taxon>
        <taxon>Sordariales</taxon>
        <taxon>Lasiosphaeriaceae</taxon>
        <taxon>Cercophora</taxon>
    </lineage>
</organism>
<dbReference type="Pfam" id="PF20684">
    <property type="entry name" value="Fung_rhodopsin"/>
    <property type="match status" value="1"/>
</dbReference>
<dbReference type="EMBL" id="JAULSY010000022">
    <property type="protein sequence ID" value="KAK0671257.1"/>
    <property type="molecule type" value="Genomic_DNA"/>
</dbReference>
<keyword evidence="10" id="KW-1185">Reference proteome</keyword>
<keyword evidence="2 7" id="KW-0812">Transmembrane</keyword>
<evidence type="ECO:0000313" key="10">
    <source>
        <dbReference type="Proteomes" id="UP001174997"/>
    </source>
</evidence>
<evidence type="ECO:0000256" key="1">
    <source>
        <dbReference type="ARBA" id="ARBA00004141"/>
    </source>
</evidence>